<organism evidence="2 3">
    <name type="scientific">Oryza meyeriana var. granulata</name>
    <dbReference type="NCBI Taxonomy" id="110450"/>
    <lineage>
        <taxon>Eukaryota</taxon>
        <taxon>Viridiplantae</taxon>
        <taxon>Streptophyta</taxon>
        <taxon>Embryophyta</taxon>
        <taxon>Tracheophyta</taxon>
        <taxon>Spermatophyta</taxon>
        <taxon>Magnoliopsida</taxon>
        <taxon>Liliopsida</taxon>
        <taxon>Poales</taxon>
        <taxon>Poaceae</taxon>
        <taxon>BOP clade</taxon>
        <taxon>Oryzoideae</taxon>
        <taxon>Oryzeae</taxon>
        <taxon>Oryzinae</taxon>
        <taxon>Oryza</taxon>
        <taxon>Oryza meyeriana</taxon>
    </lineage>
</organism>
<dbReference type="EMBL" id="SPHZ02000004">
    <property type="protein sequence ID" value="KAF0922060.1"/>
    <property type="molecule type" value="Genomic_DNA"/>
</dbReference>
<dbReference type="Proteomes" id="UP000479710">
    <property type="component" value="Unassembled WGS sequence"/>
</dbReference>
<evidence type="ECO:0000313" key="2">
    <source>
        <dbReference type="EMBL" id="KAF0922060.1"/>
    </source>
</evidence>
<sequence length="94" mass="10045">MPLCRAGKHMAGSCNSARNCDPSVGAGARMRAARRSIHREFEKGRGDRSFALSCCVRPCGVTRGAGSNQPPGDRRDTMGASPGRISPERATREE</sequence>
<dbReference type="AlphaFoldDB" id="A0A6G1EB99"/>
<gene>
    <name evidence="2" type="ORF">E2562_024011</name>
</gene>
<reference evidence="2 3" key="1">
    <citation type="submission" date="2019-11" db="EMBL/GenBank/DDBJ databases">
        <title>Whole genome sequence of Oryza granulata.</title>
        <authorList>
            <person name="Li W."/>
        </authorList>
    </citation>
    <scope>NUCLEOTIDE SEQUENCE [LARGE SCALE GENOMIC DNA]</scope>
    <source>
        <strain evidence="3">cv. Menghai</strain>
        <tissue evidence="2">Leaf</tissue>
    </source>
</reference>
<protein>
    <submittedName>
        <fullName evidence="2">Uncharacterized protein</fullName>
    </submittedName>
</protein>
<name>A0A6G1EB99_9ORYZ</name>
<evidence type="ECO:0000313" key="3">
    <source>
        <dbReference type="Proteomes" id="UP000479710"/>
    </source>
</evidence>
<feature type="region of interest" description="Disordered" evidence="1">
    <location>
        <begin position="61"/>
        <end position="94"/>
    </location>
</feature>
<comment type="caution">
    <text evidence="2">The sequence shown here is derived from an EMBL/GenBank/DDBJ whole genome shotgun (WGS) entry which is preliminary data.</text>
</comment>
<proteinExistence type="predicted"/>
<accession>A0A6G1EB99</accession>
<keyword evidence="3" id="KW-1185">Reference proteome</keyword>
<evidence type="ECO:0000256" key="1">
    <source>
        <dbReference type="SAM" id="MobiDB-lite"/>
    </source>
</evidence>